<gene>
    <name evidence="2" type="ORF">HXM91_02225</name>
</gene>
<dbReference type="SMART" id="SM00987">
    <property type="entry name" value="UreE_C"/>
    <property type="match status" value="1"/>
</dbReference>
<sequence>MTENDSAVQAIIKEIEQLPENKSYTERGISPIFQFHQEAKILLVGQAPGKKVEESGIPFHDLSGKRLMEWMGISEAIFYGKAIAIVPMDLYYPGKGKGGDLPPRRFMRNYHDKIVALLPHIELRILIGKYAISHYDQKGAKLPLKELLYSHAIGDEAVSSKRVSSPIDFPLVHPSPLNYGWIKKNPWFMEKNIPLLQRLVKERISERGIPKGDASILSENS</sequence>
<evidence type="ECO:0000313" key="2">
    <source>
        <dbReference type="EMBL" id="MBF1304680.1"/>
    </source>
</evidence>
<feature type="domain" description="Uracil-DNA glycosylase-like" evidence="1">
    <location>
        <begin position="32"/>
        <end position="197"/>
    </location>
</feature>
<reference evidence="2" key="1">
    <citation type="submission" date="2020-04" db="EMBL/GenBank/DDBJ databases">
        <title>Deep metagenomics examines the oral microbiome during advanced dental caries in children, revealing novel taxa and co-occurrences with host molecules.</title>
        <authorList>
            <person name="Baker J.L."/>
            <person name="Morton J.T."/>
            <person name="Dinis M."/>
            <person name="Alvarez R."/>
            <person name="Tran N.C."/>
            <person name="Knight R."/>
            <person name="Edlund A."/>
        </authorList>
    </citation>
    <scope>NUCLEOTIDE SEQUENCE</scope>
    <source>
        <strain evidence="2">JCVI_48_bin.5</strain>
    </source>
</reference>
<name>A0A930DXG8_9FIRM</name>
<proteinExistence type="predicted"/>
<dbReference type="SMART" id="SM00986">
    <property type="entry name" value="UDG"/>
    <property type="match status" value="1"/>
</dbReference>
<dbReference type="InterPro" id="IPR036895">
    <property type="entry name" value="Uracil-DNA_glycosylase-like_sf"/>
</dbReference>
<dbReference type="Gene3D" id="3.40.470.10">
    <property type="entry name" value="Uracil-DNA glycosylase-like domain"/>
    <property type="match status" value="1"/>
</dbReference>
<dbReference type="PANTHER" id="PTHR42160">
    <property type="entry name" value="URACIL-DNA GLYCOSYLASE SUPERFAMILY PROTEIN"/>
    <property type="match status" value="1"/>
</dbReference>
<dbReference type="InterPro" id="IPR005122">
    <property type="entry name" value="Uracil-DNA_glycosylase-like"/>
</dbReference>
<dbReference type="AlphaFoldDB" id="A0A930DXG8"/>
<dbReference type="EMBL" id="JABZRB010000036">
    <property type="protein sequence ID" value="MBF1304680.1"/>
    <property type="molecule type" value="Genomic_DNA"/>
</dbReference>
<evidence type="ECO:0000259" key="1">
    <source>
        <dbReference type="SMART" id="SM00986"/>
    </source>
</evidence>
<dbReference type="CDD" id="cd10033">
    <property type="entry name" value="UDG_like"/>
    <property type="match status" value="1"/>
</dbReference>
<accession>A0A930DXG8</accession>
<dbReference type="Pfam" id="PF03167">
    <property type="entry name" value="UDG"/>
    <property type="match status" value="1"/>
</dbReference>
<protein>
    <submittedName>
        <fullName evidence="2">Uracil-DNA glycosylase family protein</fullName>
    </submittedName>
</protein>
<evidence type="ECO:0000313" key="3">
    <source>
        <dbReference type="Proteomes" id="UP000780721"/>
    </source>
</evidence>
<dbReference type="InterPro" id="IPR047124">
    <property type="entry name" value="HI_0220.2"/>
</dbReference>
<dbReference type="SUPFAM" id="SSF52141">
    <property type="entry name" value="Uracil-DNA glycosylase-like"/>
    <property type="match status" value="1"/>
</dbReference>
<dbReference type="Proteomes" id="UP000780721">
    <property type="component" value="Unassembled WGS sequence"/>
</dbReference>
<dbReference type="PANTHER" id="PTHR42160:SF1">
    <property type="entry name" value="URACIL-DNA GLYCOSYLASE SUPERFAMILY PROTEIN"/>
    <property type="match status" value="1"/>
</dbReference>
<organism evidence="2 3">
    <name type="scientific">Oribacterium sinus</name>
    <dbReference type="NCBI Taxonomy" id="237576"/>
    <lineage>
        <taxon>Bacteria</taxon>
        <taxon>Bacillati</taxon>
        <taxon>Bacillota</taxon>
        <taxon>Clostridia</taxon>
        <taxon>Lachnospirales</taxon>
        <taxon>Lachnospiraceae</taxon>
        <taxon>Oribacterium</taxon>
    </lineage>
</organism>
<comment type="caution">
    <text evidence="2">The sequence shown here is derived from an EMBL/GenBank/DDBJ whole genome shotgun (WGS) entry which is preliminary data.</text>
</comment>